<dbReference type="Proteomes" id="UP000830583">
    <property type="component" value="Chromosome"/>
</dbReference>
<organism evidence="1 2">
    <name type="scientific">Flavobacterium azooxidireducens</name>
    <dbReference type="NCBI Taxonomy" id="1871076"/>
    <lineage>
        <taxon>Bacteria</taxon>
        <taxon>Pseudomonadati</taxon>
        <taxon>Bacteroidota</taxon>
        <taxon>Flavobacteriia</taxon>
        <taxon>Flavobacteriales</taxon>
        <taxon>Flavobacteriaceae</taxon>
        <taxon>Flavobacterium</taxon>
    </lineage>
</organism>
<evidence type="ECO:0000313" key="2">
    <source>
        <dbReference type="Proteomes" id="UP000830583"/>
    </source>
</evidence>
<sequence length="428" mass="49480">MLNFEREIVVEDKLYRYTHEGVFRVKLDKKVDLDVYILENNINEINIPDPNTIQRGLVQVTPTIERFAPQTIGGCGSQVHVIQPYEQYPIFYNDFVNSDCYGNNFGGGGSYSVGSGTTPSPNHTESMKNYMKNLLPCDSQSGGIFGWNPFGTSRKCHSYHSSNHRVKTKYWNENLLVYTSIGVKVKHQRKNCCWWYARNTDEVALVINQAMFAITYQNQIPNYNAMPTSSSNNQRLYYYDGKFYDNFSASYMVATGWTPSSDFLVPKTPFQEDIIIQEFIDLPILRNMNDIEIEAKEINKQFWEQGVWNGVNTLLSRFGKTPRKMTYILTTPQKVYVNYIDLTQRKTNEKKIVDVLDYDWGGTISFKWTINGDGSWSSNINDWSNPLSYVKAFDFTDLTDFETLSMDFVGMSRRGNAWKGSRIVYKKE</sequence>
<dbReference type="RefSeq" id="WP_248436277.1">
    <property type="nucleotide sequence ID" value="NZ_CP096205.1"/>
</dbReference>
<evidence type="ECO:0000313" key="1">
    <source>
        <dbReference type="EMBL" id="UPQ80382.1"/>
    </source>
</evidence>
<gene>
    <name evidence="1" type="ORF">M0M57_05965</name>
</gene>
<protein>
    <submittedName>
        <fullName evidence="1">Uncharacterized protein</fullName>
    </submittedName>
</protein>
<proteinExistence type="predicted"/>
<name>A0ABY4KHV3_9FLAO</name>
<dbReference type="EMBL" id="CP096205">
    <property type="protein sequence ID" value="UPQ80382.1"/>
    <property type="molecule type" value="Genomic_DNA"/>
</dbReference>
<accession>A0ABY4KHV3</accession>
<keyword evidence="2" id="KW-1185">Reference proteome</keyword>
<reference evidence="1" key="1">
    <citation type="submission" date="2022-04" db="EMBL/GenBank/DDBJ databases">
        <title>Consumption of N2O by Flavobacterium azooxidireducens sp. nov. isolated from Decomposing Leaf Litter of Phragmites australis (Cav.).</title>
        <authorList>
            <person name="Behrendt U."/>
            <person name="Spanner T."/>
            <person name="Augustin J."/>
            <person name="Horn M.A."/>
            <person name="Kolb S."/>
            <person name="Ulrich A."/>
        </authorList>
    </citation>
    <scope>NUCLEOTIDE SEQUENCE</scope>
    <source>
        <strain evidence="1">IGB 4-14</strain>
    </source>
</reference>